<dbReference type="Gene3D" id="1.20.920.20">
    <property type="match status" value="1"/>
</dbReference>
<dbReference type="Gene3D" id="1.10.8.1220">
    <property type="match status" value="1"/>
</dbReference>
<dbReference type="InterPro" id="IPR026983">
    <property type="entry name" value="DHC"/>
</dbReference>
<dbReference type="InterPro" id="IPR042219">
    <property type="entry name" value="AAA_lid_11_sf"/>
</dbReference>
<dbReference type="Gene3D" id="1.10.8.720">
    <property type="entry name" value="Region D6 of dynein motor"/>
    <property type="match status" value="1"/>
</dbReference>
<evidence type="ECO:0000256" key="16">
    <source>
        <dbReference type="SAM" id="MobiDB-lite"/>
    </source>
</evidence>
<evidence type="ECO:0000256" key="4">
    <source>
        <dbReference type="ARBA" id="ARBA00022701"/>
    </source>
</evidence>
<dbReference type="GO" id="GO:0060294">
    <property type="term" value="P:cilium movement involved in cell motility"/>
    <property type="evidence" value="ECO:0007669"/>
    <property type="project" value="UniProtKB-ARBA"/>
</dbReference>
<feature type="region of interest" description="Disordered" evidence="16">
    <location>
        <begin position="48"/>
        <end position="67"/>
    </location>
</feature>
<feature type="domain" description="Dynein heavy chain linker" evidence="18">
    <location>
        <begin position="837"/>
        <end position="1240"/>
    </location>
</feature>
<gene>
    <name evidence="27" type="ORF">KFL_001210030</name>
</gene>
<evidence type="ECO:0000256" key="11">
    <source>
        <dbReference type="ARBA" id="ARBA00023069"/>
    </source>
</evidence>
<dbReference type="OrthoDB" id="447173at2759"/>
<evidence type="ECO:0000313" key="28">
    <source>
        <dbReference type="Proteomes" id="UP000054558"/>
    </source>
</evidence>
<dbReference type="FunFam" id="3.20.180.20:FF:000003">
    <property type="entry name" value="Dynein heavy chain 12, axonemal"/>
    <property type="match status" value="1"/>
</dbReference>
<feature type="domain" description="Dynein heavy chain hydrolytic ATP-binding dynein motor region" evidence="19">
    <location>
        <begin position="1369"/>
        <end position="1695"/>
    </location>
</feature>
<dbReference type="FunFam" id="1.20.920.30:FF:000005">
    <property type="entry name" value="Dynein, axonemal, heavy chain 2"/>
    <property type="match status" value="1"/>
</dbReference>
<keyword evidence="14" id="KW-0966">Cell projection</keyword>
<dbReference type="Gene3D" id="6.10.140.1060">
    <property type="match status" value="1"/>
</dbReference>
<evidence type="ECO:0000259" key="19">
    <source>
        <dbReference type="Pfam" id="PF12774"/>
    </source>
</evidence>
<dbReference type="Gene3D" id="1.10.472.130">
    <property type="match status" value="1"/>
</dbReference>
<feature type="domain" description="Dynein heavy chain AAA 5 extension" evidence="23">
    <location>
        <begin position="1860"/>
        <end position="1989"/>
    </location>
</feature>
<evidence type="ECO:0000259" key="23">
    <source>
        <dbReference type="Pfam" id="PF17852"/>
    </source>
</evidence>
<dbReference type="GO" id="GO:0005874">
    <property type="term" value="C:microtubule"/>
    <property type="evidence" value="ECO:0007669"/>
    <property type="project" value="UniProtKB-KW"/>
</dbReference>
<keyword evidence="28" id="KW-1185">Reference proteome</keyword>
<dbReference type="Pfam" id="PF18198">
    <property type="entry name" value="AAA_lid_11"/>
    <property type="match status" value="1"/>
</dbReference>
<keyword evidence="12" id="KW-0505">Motor protein</keyword>
<keyword evidence="9" id="KW-0243">Dynein</keyword>
<dbReference type="GO" id="GO:0008569">
    <property type="term" value="F:minus-end-directed microtubule motor activity"/>
    <property type="evidence" value="ECO:0007669"/>
    <property type="project" value="InterPro"/>
</dbReference>
<dbReference type="OMA" id="HNVAKMV"/>
<dbReference type="InterPro" id="IPR013602">
    <property type="entry name" value="Dynein_heavy_linker"/>
</dbReference>
<keyword evidence="5" id="KW-0547">Nucleotide-binding</keyword>
<evidence type="ECO:0000256" key="14">
    <source>
        <dbReference type="ARBA" id="ARBA00023273"/>
    </source>
</evidence>
<comment type="similarity">
    <text evidence="2">Belongs to the dynein heavy chain family.</text>
</comment>
<sequence>MAPTAEAVAVRPISATNQKGQAGLLNREPIISDGTHGVVGTNGATKVDASAELQPAKESPQGMQGERNRRLFEMQDILTLLANEGVNPQDLSPPDPRSSDPGAPKLALSHFDNTDFETRLGGGWVNKASEVPAEAAHVDRETKAVTWRPCKVLDYREGGNAYEVQWEGGEERVWLPRIHVHFQAEDPFLFAKRVAEAHQLRKRAESLLRYNLYVDSMPTDDIPGLSPEQISRMLACSTNSKRLREWAFDSSQLVAEVNLDYARAMNKIIFDESVRKRPRSRDVMFMPVDEEFPIDPRPPVPQFGCVQIPRYAFPEQLSEFVFHTCLSRPEVISATVKIRAECNKVAKMSLFSTTHTKSSRMDEFEQVQVQACDAVATYLKDSWVSTIKGIIRSSFKDVGKGWFSLQGQSQDTYFGSKLHRFLLMVRFLMEDNLKCMVDESLAKYVDHMDRNCNPLVDVRGVDDVAVTWQSDDAARSRKPPLFALELLSTDAGAFDYNTPVSLFEQMIGKTFDHGVTACQSVPQIEPQIMDNLFWSHKPMVNSPQLLEPHVITLKGRLASGVKRALTAVRVYLDKWVEFEPLLRLDPAEYRTGLEQRNAPLKELQAEIDRHQADLLDLDRRLPSQINVGAFQVTTKKMRAQLLQKKEQLSALVTELICKVPRATCQDLDRRFLEIEKQLKMKTTTPEDVAAQKEYIASLPQKLGELQGEINGSQVYYDALDSLCYTLSESDYNQKWACAAWPARIAKQIEKTEGTLEGDQTSYEKDMRGEQEAFAVALGDLETRVQGFERHVDLAQVDHVAAELRQLTEALDKADKDARLFNSREALFGAQPTDYSRLKRAQEAFDPFSQLWTIAADWKRGRAAWADDPLETLNPEEIEKSTLAWWKALFKVGKVFQNKGLAECAANCDDIRAQLDAFKPQVPLIAALRQAGMRDRHWQQISEELGVPIVIDNTFTVTKAIGMGLPQHLGVISKVADVAGKEYAIETALDKMQNEWKTIELQVLEYRETGTYVIKVEEAVTQQLDDHIVMTQSMSFSPFKKPFQERLAQWESQLSLVSEVLDEWLALQRQWMYLEPIFSSEDIQHQLPLEGKRFTTVDRIWRKALGQAKATPHILTCCGSQKLLENFRESNKMLDMVQKGLADYLETKRLAFSRFFFLSNDELLQILSQSKNPLAVQPHLRKCFEAISDLDFKEDLEITAMNSGEREKVPFAKTMYPTGSVENWLSEVERRMKESVREQAKLALEDYQTKARAQWVQCWPAMVVLAGSSIYWTRQVEEAIGKGTLKDYFENVQVKQLLDLTDLVRGELPKLARLTLGALIVIDVHARDVVQRLVDENIGAITEFEWVSQLRYYWENDDVYVKMVQASLPYGYEYLGNSARLVITPLTDRCYMTLMGALHLNLGGAPAGPAGTGKTETTKDLAKALAKQCVVFNCSDGLDYLAMGKFFKGLASSGAWACFDEFNRIDLEVLSVVAQQILTIQLAIQQKLKRFVFEDSEISLDPSCSVFITMNPGYAGRSELPDNLKALFRPCAMMVPNYDLIGEISLFSFGFRQAKNLARKMVATFKLCSEQLSSQDHYDYGMRAVKSVITAAGNLKRDYPDEDEEVLLLRGLRDVNVPKFLSHDLPLFAGIISDLFPGVQPPKIQYDDLLGALTRACAQLGIQPVDSFMTKVIQLYETTLVRHGLMLVGPTGGGKTMCYRALAMAMTELNKDGSAKYEKVRTVVLNPKSITMGQLYGEFDDNTHEWTDGVLACYMRELSEDTSTAKKWLMFDGPVDAVWIENMNTVLDDNKKLCLVSGEIIQLSSTMTMMFEVEDLAVASPATVSRCGMVYMEPTAMGLDPLLDSWLQALPEPCKPFGARLRALFEKLVAPTLRLVRKSLRETVATTNNNLVLSLFKLMDSLLLTWRRQENEPKLTEEEIGKLPNVIEQLFIFSLVWSVGASCDNDGRVKFDRALRDACSEAGVDKLPPGDRDVYAYCFNQDTCQWVDWMATIPEFKCDPDRPFSEIIVPTSDTVRYTYVIDQLLRNNCHVLCVGETGTGKTLNVADKLLNKMGADTVPLFLTFSARTSANQTQDLIDSKMEKRRKGVFGPPSGKKFVVFVDDMNMPQREKYFAQPPIEILRQWMDHKGWYERKPPCTFRQLIDIQFVGCMGPPGGGRNPVTNRFLRHFNFISFTEMSNESVDRIFSTILGATLERRFDPTVQGVKGPVVAGTIEIYNRIRKELLPTPSKSHYTFNLRDLSKVIQGVLRADPKQVTDPKSLLSLWLHEAQRVFQDRLINDEDRAWFRRALEEQLAQQCALTWADVVTADRLIYGDYLVPGAEPKVYQQVTDTKKLVSTMEEYLDDYNSVSQAPMKLVMFLDAIEHVSRICRVIRLPLGNALLLGVGGSGRQSLTRLATYMEDFHLFQIEIAKGYGPNEWREDLKRVLMKAGLEGKETTFLFTDTQIVVESFLEDINNILNSGEVPNLWKTEDTEAIANGMRPIMQQLGLPITKMALQTQFIRRVRSNLHLVICMSPIGDAFRTRLRMFPSLVNCCTIDWFSEWPNEALKSVAHSFFSDAVQMASPEQTSAIVDTCVFIHQSVERTSKDFFEELRRYNYVTPTSYLELLTTFIKLVSEKRAEIEQLRSRLSIGLDKLLSTAAQVEVMQKELTELQPVLVVTAKEVEDMMVTITADKASADATKQQVAVQEAEATAQATEAKGIADSAQRDLDQALPALDAAVASLKNLTRNDIVEVKSLRNPPEGVKLVMEACCIMFQQQPKMVADPNKVGKKMADYWEPSTKMLNDPTKFLDSLLTFDKDNIPEAVIQKIEPYIGMENFTPEQVKRVSTACTSIGISVKRVSTACTSICMWVRAMHTYYNVAKSVAPKRAQLAEANAKLEVTMGQLRVAQATLKEVEDRIAGLEAQLAAAVAKKDELAKQASDCTVKLERAEKLIGGLGGEKLRWTESVKNLTAQLDSVVGDVVVASGAIAYLGPFTPNYRSRLQEEWLARLKELSVPHTAGADLKGVLQDPVLVRMWNIAGLPSDDASIENGIIVSKARRWPLFIDPQGQANKWIKAMFKETGLDVIKLSDKDFLRTLENGVRFGRAVLLENILETLEPALEPLLLKQTFKQGGSEVIKIGDNIIPYHPDFRFYMTTKLRNPHYPPEVSVKVSLLNFFVTPEGLEDQLLGQVVTQERPDLAEMKNQLVLSNASMKKELKEIEDKILQLLSNSQGNILDDEVLINTLAKSKVTSNEIAVKVAEAEKTEKEIDVTREVYRPVALRASLLFFCISDLATVDPMYQYSLAWFINLFIKCIDEAPKAETVEERIGVLNEHFMYSLYVNVCRSLFEKHKLMFSLMLTVKILQERNEVDPAEWRFLLAGATDSTLDRPNPAPEWLTEKAWVEILNLSKLERFKGFQTHVAAHVRHYKAYFDSSDAHREKLAGEWEEKLTRLQKLLVVRCFRVDKAMVAIQDFVAATLGQRFIEPPPFNLQACYKDSSPTAPLIFVLSSGADPMADLLQLADEMRFTKKFEKVSLGQGQGPKAEKLLQMGMERGMWVCLQNCHLSQSWMPSLERIVENIDPEKVHKDFRLWLTSMPSPAFPVAILQNGVKMTLEPPKGMKSNLMRSYLRFNDKYLNDCEKPVEWRKLLFGLCLFHAVIQERRKFGPLGWNIRYEFTEGDLGVCQTQIRMFLNEYKDIPYKVIRFLCGEINYGGRVTDDKDRRLINNLLLTFINPGVVAEQPYSFSESGVFRISAAGDLTGFLDYIKELPLAPKPEIFGLHENADITCDQNESLDLFATVLSLQPRTTGKAGGGLSRDELVEKVCTDILTKVPPVFDVEAVLQAYPTSYKESMNTVLTQECIRYNGLLAVMKKSLQDALKALKGLVVMSPDLEQLCTSIFNNQVPEMWAAKAYPSLKPLSSWVADLLERCAFISNWIAKGSPAVYWISGFFFPQAFLTGTLQNYARKYGYPIDTVSFNFVVCDEKTLESTGDPPEDGCYIRGLYLEGARWDSRRHLLGESNPKELYSEMPIVWLSPVQNRKPPKTGVYECPVYKTLLRAGTLSTTGHSTNFVMYIEIPTDKEQAHWINRGVGLFTSLT</sequence>
<keyword evidence="4" id="KW-0493">Microtubule</keyword>
<dbReference type="InterPro" id="IPR035706">
    <property type="entry name" value="AAA_9"/>
</dbReference>
<dbReference type="InterPro" id="IPR041466">
    <property type="entry name" value="Dynein_AAA5_ext"/>
</dbReference>
<dbReference type="Pfam" id="PF12774">
    <property type="entry name" value="AAA_6"/>
    <property type="match status" value="1"/>
</dbReference>
<dbReference type="InterPro" id="IPR004273">
    <property type="entry name" value="Dynein_heavy_D6_P-loop"/>
</dbReference>
<dbReference type="EMBL" id="DF237070">
    <property type="protein sequence ID" value="GAQ82709.1"/>
    <property type="molecule type" value="Genomic_DNA"/>
</dbReference>
<dbReference type="PANTHER" id="PTHR45703:SF28">
    <property type="entry name" value="DYNEINS HEAVY CHAIN"/>
    <property type="match status" value="1"/>
</dbReference>
<keyword evidence="11" id="KW-0969">Cilium</keyword>
<keyword evidence="8" id="KW-0282">Flagellum</keyword>
<evidence type="ECO:0000259" key="22">
    <source>
        <dbReference type="Pfam" id="PF12781"/>
    </source>
</evidence>
<evidence type="ECO:0000256" key="3">
    <source>
        <dbReference type="ARBA" id="ARBA00022490"/>
    </source>
</evidence>
<feature type="coiled-coil region" evidence="15">
    <location>
        <begin position="796"/>
        <end position="823"/>
    </location>
</feature>
<dbReference type="InterPro" id="IPR041658">
    <property type="entry name" value="AAA_lid_11"/>
</dbReference>
<dbReference type="Pfam" id="PF08393">
    <property type="entry name" value="DHC_N2"/>
    <property type="match status" value="1"/>
</dbReference>
<evidence type="ECO:0000313" key="27">
    <source>
        <dbReference type="EMBL" id="GAQ82709.1"/>
    </source>
</evidence>
<dbReference type="InterPro" id="IPR042228">
    <property type="entry name" value="Dynein_linker_3"/>
</dbReference>
<dbReference type="GO" id="GO:0005858">
    <property type="term" value="C:axonemal dynein complex"/>
    <property type="evidence" value="ECO:0007669"/>
    <property type="project" value="UniProtKB-ARBA"/>
</dbReference>
<dbReference type="Gene3D" id="1.20.58.1120">
    <property type="match status" value="1"/>
</dbReference>
<dbReference type="Pfam" id="PF18199">
    <property type="entry name" value="Dynein_C"/>
    <property type="match status" value="1"/>
</dbReference>
<reference evidence="27 28" key="1">
    <citation type="journal article" date="2014" name="Nat. Commun.">
        <title>Klebsormidium flaccidum genome reveals primary factors for plant terrestrial adaptation.</title>
        <authorList>
            <person name="Hori K."/>
            <person name="Maruyama F."/>
            <person name="Fujisawa T."/>
            <person name="Togashi T."/>
            <person name="Yamamoto N."/>
            <person name="Seo M."/>
            <person name="Sato S."/>
            <person name="Yamada T."/>
            <person name="Mori H."/>
            <person name="Tajima N."/>
            <person name="Moriyama T."/>
            <person name="Ikeuchi M."/>
            <person name="Watanabe M."/>
            <person name="Wada H."/>
            <person name="Kobayashi K."/>
            <person name="Saito M."/>
            <person name="Masuda T."/>
            <person name="Sasaki-Sekimoto Y."/>
            <person name="Mashiguchi K."/>
            <person name="Awai K."/>
            <person name="Shimojima M."/>
            <person name="Masuda S."/>
            <person name="Iwai M."/>
            <person name="Nobusawa T."/>
            <person name="Narise T."/>
            <person name="Kondo S."/>
            <person name="Saito H."/>
            <person name="Sato R."/>
            <person name="Murakawa M."/>
            <person name="Ihara Y."/>
            <person name="Oshima-Yamada Y."/>
            <person name="Ohtaka K."/>
            <person name="Satoh M."/>
            <person name="Sonobe K."/>
            <person name="Ishii M."/>
            <person name="Ohtani R."/>
            <person name="Kanamori-Sato M."/>
            <person name="Honoki R."/>
            <person name="Miyazaki D."/>
            <person name="Mochizuki H."/>
            <person name="Umetsu J."/>
            <person name="Higashi K."/>
            <person name="Shibata D."/>
            <person name="Kamiya Y."/>
            <person name="Sato N."/>
            <person name="Nakamura Y."/>
            <person name="Tabata S."/>
            <person name="Ida S."/>
            <person name="Kurokawa K."/>
            <person name="Ohta H."/>
        </authorList>
    </citation>
    <scope>NUCLEOTIDE SEQUENCE [LARGE SCALE GENOMIC DNA]</scope>
    <source>
        <strain evidence="27 28">NIES-2285</strain>
    </source>
</reference>
<dbReference type="Gene3D" id="3.10.490.20">
    <property type="match status" value="1"/>
</dbReference>
<dbReference type="GO" id="GO:0051959">
    <property type="term" value="F:dynein light intermediate chain binding"/>
    <property type="evidence" value="ECO:0007669"/>
    <property type="project" value="InterPro"/>
</dbReference>
<dbReference type="GO" id="GO:0070286">
    <property type="term" value="P:axonemal dynein complex assembly"/>
    <property type="evidence" value="ECO:0007669"/>
    <property type="project" value="UniProtKB-ARBA"/>
</dbReference>
<dbReference type="PANTHER" id="PTHR45703">
    <property type="entry name" value="DYNEIN HEAVY CHAIN"/>
    <property type="match status" value="1"/>
</dbReference>
<dbReference type="InterPro" id="IPR043157">
    <property type="entry name" value="Dynein_AAA1S"/>
</dbReference>
<dbReference type="InterPro" id="IPR035699">
    <property type="entry name" value="AAA_6"/>
</dbReference>
<evidence type="ECO:0000259" key="18">
    <source>
        <dbReference type="Pfam" id="PF08393"/>
    </source>
</evidence>
<evidence type="ECO:0000259" key="24">
    <source>
        <dbReference type="Pfam" id="PF18198"/>
    </source>
</evidence>
<protein>
    <submittedName>
        <fullName evidence="27">Dyneins heavy chain</fullName>
    </submittedName>
</protein>
<evidence type="ECO:0000259" key="21">
    <source>
        <dbReference type="Pfam" id="PF12780"/>
    </source>
</evidence>
<evidence type="ECO:0000259" key="25">
    <source>
        <dbReference type="Pfam" id="PF18199"/>
    </source>
</evidence>
<dbReference type="Gene3D" id="1.10.287.2620">
    <property type="match status" value="1"/>
</dbReference>
<accession>A0A1Y1HZV8</accession>
<dbReference type="Gene3D" id="3.20.180.20">
    <property type="entry name" value="Dynein heavy chain, N-terminal domain 2"/>
    <property type="match status" value="1"/>
</dbReference>
<dbReference type="Pfam" id="PF03028">
    <property type="entry name" value="Dynein_heavy"/>
    <property type="match status" value="1"/>
</dbReference>
<dbReference type="FunFam" id="1.10.8.720:FF:000001">
    <property type="entry name" value="dynein heavy chain 7, axonemal"/>
    <property type="match status" value="1"/>
</dbReference>
<dbReference type="InterPro" id="IPR024317">
    <property type="entry name" value="Dynein_heavy_chain_D4_dom"/>
</dbReference>
<dbReference type="FunFam" id="3.40.50.300:FF:002141">
    <property type="entry name" value="Dynein heavy chain"/>
    <property type="match status" value="1"/>
</dbReference>
<dbReference type="Proteomes" id="UP000054558">
    <property type="component" value="Unassembled WGS sequence"/>
</dbReference>
<feature type="domain" description="Dynein heavy chain coiled coil stalk" evidence="20">
    <location>
        <begin position="2627"/>
        <end position="2986"/>
    </location>
</feature>
<dbReference type="Gene3D" id="1.20.140.100">
    <property type="entry name" value="Dynein heavy chain, N-terminal domain 2"/>
    <property type="match status" value="1"/>
</dbReference>
<dbReference type="InterPro" id="IPR024743">
    <property type="entry name" value="Dynein_HC_stalk"/>
</dbReference>
<evidence type="ECO:0000256" key="5">
    <source>
        <dbReference type="ARBA" id="ARBA00022741"/>
    </source>
</evidence>
<dbReference type="Gene3D" id="3.40.50.300">
    <property type="entry name" value="P-loop containing nucleotide triphosphate hydrolases"/>
    <property type="match status" value="5"/>
</dbReference>
<keyword evidence="10 15" id="KW-0175">Coiled coil</keyword>
<dbReference type="FunFam" id="3.40.50.300:FF:000063">
    <property type="entry name" value="dynein heavy chain 6, axonemal"/>
    <property type="match status" value="1"/>
</dbReference>
<dbReference type="Pfam" id="PF12777">
    <property type="entry name" value="MT"/>
    <property type="match status" value="1"/>
</dbReference>
<dbReference type="Gene3D" id="1.10.8.710">
    <property type="match status" value="1"/>
</dbReference>
<feature type="coiled-coil region" evidence="15">
    <location>
        <begin position="3184"/>
        <end position="3211"/>
    </location>
</feature>
<feature type="domain" description="Dynein heavy chain region D6 P-loop" evidence="17">
    <location>
        <begin position="3481"/>
        <end position="3594"/>
    </location>
</feature>
<dbReference type="Pfam" id="PF12780">
    <property type="entry name" value="AAA_8"/>
    <property type="match status" value="1"/>
</dbReference>
<evidence type="ECO:0000256" key="7">
    <source>
        <dbReference type="ARBA" id="ARBA00022840"/>
    </source>
</evidence>
<evidence type="ECO:0000256" key="9">
    <source>
        <dbReference type="ARBA" id="ARBA00023017"/>
    </source>
</evidence>
<feature type="domain" description="Dynein heavy chain AAA lid" evidence="24">
    <location>
        <begin position="3626"/>
        <end position="3765"/>
    </location>
</feature>
<proteinExistence type="inferred from homology"/>
<dbReference type="Gene3D" id="1.20.1270.280">
    <property type="match status" value="1"/>
</dbReference>
<keyword evidence="7" id="KW-0067">ATP-binding</keyword>
<dbReference type="FunFam" id="1.10.8.1220:FF:000001">
    <property type="entry name" value="Dynein axonemal heavy chain 5"/>
    <property type="match status" value="1"/>
</dbReference>
<evidence type="ECO:0000256" key="13">
    <source>
        <dbReference type="ARBA" id="ARBA00023212"/>
    </source>
</evidence>
<dbReference type="GO" id="GO:0045505">
    <property type="term" value="F:dynein intermediate chain binding"/>
    <property type="evidence" value="ECO:0007669"/>
    <property type="project" value="InterPro"/>
</dbReference>
<dbReference type="STRING" id="105231.A0A1Y1HZV8"/>
<evidence type="ECO:0000256" key="15">
    <source>
        <dbReference type="SAM" id="Coils"/>
    </source>
</evidence>
<dbReference type="InterPro" id="IPR043160">
    <property type="entry name" value="Dynein_C_barrel"/>
</dbReference>
<dbReference type="FunFam" id="1.20.140.100:FF:000004">
    <property type="entry name" value="Dynein axonemal heavy chain 6"/>
    <property type="match status" value="1"/>
</dbReference>
<dbReference type="InterPro" id="IPR027417">
    <property type="entry name" value="P-loop_NTPase"/>
</dbReference>
<keyword evidence="3" id="KW-0963">Cytoplasm</keyword>
<dbReference type="FunFam" id="1.10.8.710:FF:000004">
    <property type="entry name" value="Dynein axonemal heavy chain 6"/>
    <property type="match status" value="1"/>
</dbReference>
<evidence type="ECO:0000259" key="26">
    <source>
        <dbReference type="Pfam" id="PF22597"/>
    </source>
</evidence>
<dbReference type="FunFam" id="3.40.50.300:FF:001328">
    <property type="entry name" value="Dynein heavy chain 6, axonemal"/>
    <property type="match status" value="1"/>
</dbReference>
<dbReference type="FunFam" id="3.10.490.20:FF:000001">
    <property type="entry name" value="dynein heavy chain 7, axonemal"/>
    <property type="match status" value="1"/>
</dbReference>
<dbReference type="Pfam" id="PF12775">
    <property type="entry name" value="AAA_7"/>
    <property type="match status" value="1"/>
</dbReference>
<dbReference type="InterPro" id="IPR042222">
    <property type="entry name" value="Dynein_2_N"/>
</dbReference>
<feature type="region of interest" description="Disordered" evidence="16">
    <location>
        <begin position="85"/>
        <end position="108"/>
    </location>
</feature>
<name>A0A1Y1HZV8_KLENI</name>
<feature type="domain" description="Dynein 2 heavy chain 1 cytoplasmic ATPase lid" evidence="26">
    <location>
        <begin position="2202"/>
        <end position="2282"/>
    </location>
</feature>
<dbReference type="Pfam" id="PF12781">
    <property type="entry name" value="AAA_9"/>
    <property type="match status" value="1"/>
</dbReference>
<feature type="coiled-coil region" evidence="15">
    <location>
        <begin position="2878"/>
        <end position="2933"/>
    </location>
</feature>
<feature type="domain" description="Dynein heavy chain ATP-binding dynein motor region" evidence="22">
    <location>
        <begin position="3016"/>
        <end position="3236"/>
    </location>
</feature>
<evidence type="ECO:0000256" key="1">
    <source>
        <dbReference type="ARBA" id="ARBA00004611"/>
    </source>
</evidence>
<dbReference type="GO" id="GO:0005524">
    <property type="term" value="F:ATP binding"/>
    <property type="evidence" value="ECO:0007669"/>
    <property type="project" value="UniProtKB-KW"/>
</dbReference>
<dbReference type="FunFam" id="3.40.50.300:FF:000362">
    <property type="entry name" value="Dynein, axonemal, heavy chain 6"/>
    <property type="match status" value="1"/>
</dbReference>
<organism evidence="27 28">
    <name type="scientific">Klebsormidium nitens</name>
    <name type="common">Green alga</name>
    <name type="synonym">Ulothrix nitens</name>
    <dbReference type="NCBI Taxonomy" id="105231"/>
    <lineage>
        <taxon>Eukaryota</taxon>
        <taxon>Viridiplantae</taxon>
        <taxon>Streptophyta</taxon>
        <taxon>Klebsormidiophyceae</taxon>
        <taxon>Klebsormidiales</taxon>
        <taxon>Klebsormidiaceae</taxon>
        <taxon>Klebsormidium</taxon>
    </lineage>
</organism>
<evidence type="ECO:0000256" key="10">
    <source>
        <dbReference type="ARBA" id="ARBA00023054"/>
    </source>
</evidence>
<evidence type="ECO:0000259" key="17">
    <source>
        <dbReference type="Pfam" id="PF03028"/>
    </source>
</evidence>
<evidence type="ECO:0000256" key="6">
    <source>
        <dbReference type="ARBA" id="ARBA00022794"/>
    </source>
</evidence>
<dbReference type="InterPro" id="IPR054354">
    <property type="entry name" value="DYNC2H1-like_lid"/>
</dbReference>
<dbReference type="SUPFAM" id="SSF52540">
    <property type="entry name" value="P-loop containing nucleoside triphosphate hydrolases"/>
    <property type="match status" value="4"/>
</dbReference>
<dbReference type="FunFam" id="1.20.1270.280:FF:000001">
    <property type="entry name" value="dynein heavy chain 7, axonemal"/>
    <property type="match status" value="1"/>
</dbReference>
<evidence type="ECO:0000256" key="8">
    <source>
        <dbReference type="ARBA" id="ARBA00022846"/>
    </source>
</evidence>
<dbReference type="FunFam" id="1.20.58.1120:FF:000005">
    <property type="entry name" value="Dynein, axonemal, heavy chain 12"/>
    <property type="match status" value="1"/>
</dbReference>
<feature type="domain" description="Dynein heavy chain AAA module D4" evidence="21">
    <location>
        <begin position="2353"/>
        <end position="2613"/>
    </location>
</feature>
<feature type="domain" description="Dynein heavy chain C-terminal" evidence="25">
    <location>
        <begin position="3771"/>
        <end position="4075"/>
    </location>
</feature>
<keyword evidence="13" id="KW-0206">Cytoskeleton</keyword>
<comment type="subcellular location">
    <subcellularLocation>
        <location evidence="1">Cytoplasm</location>
        <location evidence="1">Cytoskeleton</location>
        <location evidence="1">Flagellum axoneme</location>
    </subcellularLocation>
</comment>
<evidence type="ECO:0000256" key="12">
    <source>
        <dbReference type="ARBA" id="ARBA00023175"/>
    </source>
</evidence>
<dbReference type="FunFam" id="1.20.920.20:FF:000001">
    <property type="entry name" value="dynein heavy chain 2, axonemal"/>
    <property type="match status" value="1"/>
</dbReference>
<evidence type="ECO:0000256" key="2">
    <source>
        <dbReference type="ARBA" id="ARBA00008887"/>
    </source>
</evidence>
<dbReference type="Gene3D" id="1.20.920.30">
    <property type="match status" value="1"/>
</dbReference>
<dbReference type="Pfam" id="PF22597">
    <property type="entry name" value="DYN_lid"/>
    <property type="match status" value="1"/>
</dbReference>
<keyword evidence="6" id="KW-0970">Cilium biogenesis/degradation</keyword>
<dbReference type="FunFam" id="1.10.287.2620:FF:000002">
    <property type="entry name" value="Dynein heavy chain 2, axonemal"/>
    <property type="match status" value="1"/>
</dbReference>
<dbReference type="Pfam" id="PF17852">
    <property type="entry name" value="Dynein_AAA_lid"/>
    <property type="match status" value="1"/>
</dbReference>
<evidence type="ECO:0000259" key="20">
    <source>
        <dbReference type="Pfam" id="PF12777"/>
    </source>
</evidence>
<dbReference type="InterPro" id="IPR041228">
    <property type="entry name" value="Dynein_C"/>
</dbReference>
<dbReference type="FunFam" id="3.40.50.300:FF:000223">
    <property type="entry name" value="Dynein heavy chain 3, axonemal"/>
    <property type="match status" value="1"/>
</dbReference>